<protein>
    <submittedName>
        <fullName evidence="1">Uncharacterized protein</fullName>
    </submittedName>
</protein>
<reference evidence="1 2" key="1">
    <citation type="submission" date="2016-07" db="EMBL/GenBank/DDBJ databases">
        <title>Pervasive Adenine N6-methylation of Active Genes in Fungi.</title>
        <authorList>
            <consortium name="DOE Joint Genome Institute"/>
            <person name="Mondo S.J."/>
            <person name="Dannebaum R.O."/>
            <person name="Kuo R.C."/>
            <person name="Labutti K."/>
            <person name="Haridas S."/>
            <person name="Kuo A."/>
            <person name="Salamov A."/>
            <person name="Ahrendt S.R."/>
            <person name="Lipzen A."/>
            <person name="Sullivan W."/>
            <person name="Andreopoulos W.B."/>
            <person name="Clum A."/>
            <person name="Lindquist E."/>
            <person name="Daum C."/>
            <person name="Ramamoorthy G.K."/>
            <person name="Gryganskyi A."/>
            <person name="Culley D."/>
            <person name="Magnuson J.K."/>
            <person name="James T.Y."/>
            <person name="O'Malley M.A."/>
            <person name="Stajich J.E."/>
            <person name="Spatafora J.W."/>
            <person name="Visel A."/>
            <person name="Grigoriev I.V."/>
        </authorList>
    </citation>
    <scope>NUCLEOTIDE SEQUENCE [LARGE SCALE GENOMIC DNA]</scope>
    <source>
        <strain evidence="1 2">PL171</strain>
    </source>
</reference>
<dbReference type="EMBL" id="MCFL01000014">
    <property type="protein sequence ID" value="ORZ37012.1"/>
    <property type="molecule type" value="Genomic_DNA"/>
</dbReference>
<comment type="caution">
    <text evidence="1">The sequence shown here is derived from an EMBL/GenBank/DDBJ whole genome shotgun (WGS) entry which is preliminary data.</text>
</comment>
<accession>A0A1Y2HV58</accession>
<keyword evidence="2" id="KW-1185">Reference proteome</keyword>
<gene>
    <name evidence="1" type="ORF">BCR44DRAFT_379477</name>
</gene>
<sequence>MAGTRTRQGLEMSEFLVAPLSLARASNSVSRRLRSGSRTRTTNFLFRRQCFLLNGLTSAVVEVSVRPRLAGLSRSHPFSICTSGVCVVAIRRQGYVHSTATYSPRPM</sequence>
<evidence type="ECO:0000313" key="1">
    <source>
        <dbReference type="EMBL" id="ORZ37012.1"/>
    </source>
</evidence>
<evidence type="ECO:0000313" key="2">
    <source>
        <dbReference type="Proteomes" id="UP000193411"/>
    </source>
</evidence>
<dbReference type="Proteomes" id="UP000193411">
    <property type="component" value="Unassembled WGS sequence"/>
</dbReference>
<dbReference type="AlphaFoldDB" id="A0A1Y2HV58"/>
<name>A0A1Y2HV58_9FUNG</name>
<organism evidence="1 2">
    <name type="scientific">Catenaria anguillulae PL171</name>
    <dbReference type="NCBI Taxonomy" id="765915"/>
    <lineage>
        <taxon>Eukaryota</taxon>
        <taxon>Fungi</taxon>
        <taxon>Fungi incertae sedis</taxon>
        <taxon>Blastocladiomycota</taxon>
        <taxon>Blastocladiomycetes</taxon>
        <taxon>Blastocladiales</taxon>
        <taxon>Catenariaceae</taxon>
        <taxon>Catenaria</taxon>
    </lineage>
</organism>
<proteinExistence type="predicted"/>